<dbReference type="PROSITE" id="PS50943">
    <property type="entry name" value="HTH_CROC1"/>
    <property type="match status" value="1"/>
</dbReference>
<dbReference type="Gene3D" id="1.10.260.40">
    <property type="entry name" value="lambda repressor-like DNA-binding domains"/>
    <property type="match status" value="1"/>
</dbReference>
<gene>
    <name evidence="3" type="ORF">BKM31_38740</name>
</gene>
<dbReference type="Pfam" id="PF13560">
    <property type="entry name" value="HTH_31"/>
    <property type="match status" value="1"/>
</dbReference>
<dbReference type="InterPro" id="IPR001387">
    <property type="entry name" value="Cro/C1-type_HTH"/>
</dbReference>
<dbReference type="InterPro" id="IPR010982">
    <property type="entry name" value="Lambda_DNA-bd_dom_sf"/>
</dbReference>
<organism evidence="3 4">
    <name type="scientific">[Actinomadura] parvosata subsp. kistnae</name>
    <dbReference type="NCBI Taxonomy" id="1909395"/>
    <lineage>
        <taxon>Bacteria</taxon>
        <taxon>Bacillati</taxon>
        <taxon>Actinomycetota</taxon>
        <taxon>Actinomycetes</taxon>
        <taxon>Streptosporangiales</taxon>
        <taxon>Streptosporangiaceae</taxon>
        <taxon>Nonomuraea</taxon>
    </lineage>
</organism>
<dbReference type="STRING" id="1909395.BKM31_38740"/>
<evidence type="ECO:0000313" key="4">
    <source>
        <dbReference type="Proteomes" id="UP000190797"/>
    </source>
</evidence>
<evidence type="ECO:0000259" key="2">
    <source>
        <dbReference type="PROSITE" id="PS50943"/>
    </source>
</evidence>
<dbReference type="SMART" id="SM00530">
    <property type="entry name" value="HTH_XRE"/>
    <property type="match status" value="1"/>
</dbReference>
<reference evidence="4" key="1">
    <citation type="journal article" date="2017" name="Med. Chem. Commun.">
        <title>Nonomuraea sp. ATCC 55076 harbours the largest actinomycete chromosome to date and the kistamicin biosynthetic gene cluster.</title>
        <authorList>
            <person name="Nazari B."/>
            <person name="Forneris C.C."/>
            <person name="Gibson M.I."/>
            <person name="Moon K."/>
            <person name="Schramma K.R."/>
            <person name="Seyedsayamdost M.R."/>
        </authorList>
    </citation>
    <scope>NUCLEOTIDE SEQUENCE [LARGE SCALE GENOMIC DNA]</scope>
    <source>
        <strain evidence="4">ATCC 55076</strain>
    </source>
</reference>
<dbReference type="EMBL" id="CP017717">
    <property type="protein sequence ID" value="AQZ70986.1"/>
    <property type="molecule type" value="Genomic_DNA"/>
</dbReference>
<evidence type="ECO:0000256" key="1">
    <source>
        <dbReference type="SAM" id="MobiDB-lite"/>
    </source>
</evidence>
<dbReference type="CDD" id="cd00093">
    <property type="entry name" value="HTH_XRE"/>
    <property type="match status" value="1"/>
</dbReference>
<dbReference type="SUPFAM" id="SSF47413">
    <property type="entry name" value="lambda repressor-like DNA-binding domains"/>
    <property type="match status" value="1"/>
</dbReference>
<proteinExistence type="predicted"/>
<feature type="domain" description="HTH cro/C1-type" evidence="2">
    <location>
        <begin position="11"/>
        <end position="68"/>
    </location>
</feature>
<accession>A0A1V0AL84</accession>
<dbReference type="Proteomes" id="UP000190797">
    <property type="component" value="Chromosome"/>
</dbReference>
<keyword evidence="4" id="KW-1185">Reference proteome</keyword>
<dbReference type="RefSeq" id="WP_080047250.1">
    <property type="nucleotide sequence ID" value="NZ_CP017717.1"/>
</dbReference>
<protein>
    <submittedName>
        <fullName evidence="3">Transcriptional regulator</fullName>
    </submittedName>
</protein>
<name>A0A1V0AL84_9ACTN</name>
<dbReference type="GO" id="GO:0003677">
    <property type="term" value="F:DNA binding"/>
    <property type="evidence" value="ECO:0007669"/>
    <property type="project" value="InterPro"/>
</dbReference>
<feature type="region of interest" description="Disordered" evidence="1">
    <location>
        <begin position="315"/>
        <end position="336"/>
    </location>
</feature>
<sequence>MPPPPTVGQRIRMLRLRRGMSQEVLAGLVGKSVSWMKGVESGRLQSQPRLSILLLLAEALQVRDLSELTGSRSVPVRMFGGPGHAALASVRDAINATPLAVGIPQGTVQPLSVLRGRLDAAWRTRHTSPDHRTALARLLPDLLRDAQLAVHLRQGDERRRANALLAQTYGLTQMYVAYQPAQELVWRVADRALTAAQESGDPLALSCAVWFLVQAHRESGDYTAARSINEQAMAALEPHLSEGGVDLLAMWGALTFELGFTAARAGDAGEAWMHWDEAGRVADRLPGDYYQPWTSFSRVIMKAHAVTVAVELRQGGESARQAGNAESVPIPSRPRRGRHLIEVARAHHLRRDQPAVLGALQLAQQAAPETVMYNGFARRMALELAESGPSHLRTQARDLADEIGLTV</sequence>
<dbReference type="AlphaFoldDB" id="A0A1V0AL84"/>
<dbReference type="OrthoDB" id="3504495at2"/>
<dbReference type="KEGG" id="noa:BKM31_38740"/>
<evidence type="ECO:0000313" key="3">
    <source>
        <dbReference type="EMBL" id="AQZ70986.1"/>
    </source>
</evidence>